<dbReference type="OrthoDB" id="9792152at2"/>
<gene>
    <name evidence="1" type="ORF">ED312_09300</name>
</gene>
<proteinExistence type="predicted"/>
<dbReference type="RefSeq" id="WP_123215736.1">
    <property type="nucleotide sequence ID" value="NZ_RJTM01000067.1"/>
</dbReference>
<sequence length="203" mass="22440">MRTPTKILTSFTGYNNAALIQKAEFIVKSMTDNASFETPIPALTDIKTAIDTFGAAIAKAEEGGKTDRLARDQKRTDLVALLKKLALYVQMESNNDEVVLASSGFTLRKTPEPIGILEKPRNFTLVPLNKGMIKASLNAIYGAKSYLFEYRRVGDQLWTVIAHTRSSLLLNSLDSGHEYEFRVAGVGAASQRVYSEMVRSFVL</sequence>
<dbReference type="EMBL" id="RJTM01000067">
    <property type="protein sequence ID" value="RNL87916.1"/>
    <property type="molecule type" value="Genomic_DNA"/>
</dbReference>
<protein>
    <recommendedName>
        <fullName evidence="3">Fibronectin type III domain-containing protein</fullName>
    </recommendedName>
</protein>
<reference evidence="1 2" key="1">
    <citation type="submission" date="2018-10" db="EMBL/GenBank/DDBJ databases">
        <title>Sinomicrobium pectinilyticum sp. nov., a pectinase-producing bacterium isolated from alkaline and saline soil, and emended description of the genus Sinomicrobium.</title>
        <authorList>
            <person name="Cheng B."/>
            <person name="Li C."/>
            <person name="Lai Q."/>
            <person name="Du M."/>
            <person name="Shao Z."/>
            <person name="Xu P."/>
            <person name="Yang C."/>
        </authorList>
    </citation>
    <scope>NUCLEOTIDE SEQUENCE [LARGE SCALE GENOMIC DNA]</scope>
    <source>
        <strain evidence="1 2">5DNS001</strain>
    </source>
</reference>
<dbReference type="SUPFAM" id="SSF49265">
    <property type="entry name" value="Fibronectin type III"/>
    <property type="match status" value="1"/>
</dbReference>
<evidence type="ECO:0000313" key="1">
    <source>
        <dbReference type="EMBL" id="RNL87916.1"/>
    </source>
</evidence>
<dbReference type="InterPro" id="IPR013783">
    <property type="entry name" value="Ig-like_fold"/>
</dbReference>
<accession>A0A3N0EJ22</accession>
<comment type="caution">
    <text evidence="1">The sequence shown here is derived from an EMBL/GenBank/DDBJ whole genome shotgun (WGS) entry which is preliminary data.</text>
</comment>
<evidence type="ECO:0000313" key="2">
    <source>
        <dbReference type="Proteomes" id="UP000267469"/>
    </source>
</evidence>
<keyword evidence="2" id="KW-1185">Reference proteome</keyword>
<dbReference type="Gene3D" id="2.60.40.10">
    <property type="entry name" value="Immunoglobulins"/>
    <property type="match status" value="1"/>
</dbReference>
<evidence type="ECO:0008006" key="3">
    <source>
        <dbReference type="Google" id="ProtNLM"/>
    </source>
</evidence>
<organism evidence="1 2">
    <name type="scientific">Sinomicrobium pectinilyticum</name>
    <dbReference type="NCBI Taxonomy" id="1084421"/>
    <lineage>
        <taxon>Bacteria</taxon>
        <taxon>Pseudomonadati</taxon>
        <taxon>Bacteroidota</taxon>
        <taxon>Flavobacteriia</taxon>
        <taxon>Flavobacteriales</taxon>
        <taxon>Flavobacteriaceae</taxon>
        <taxon>Sinomicrobium</taxon>
    </lineage>
</organism>
<dbReference type="AlphaFoldDB" id="A0A3N0EJ22"/>
<dbReference type="InterPro" id="IPR036116">
    <property type="entry name" value="FN3_sf"/>
</dbReference>
<dbReference type="Proteomes" id="UP000267469">
    <property type="component" value="Unassembled WGS sequence"/>
</dbReference>
<name>A0A3N0EJ22_SINP1</name>